<feature type="region of interest" description="Disordered" evidence="1">
    <location>
        <begin position="49"/>
        <end position="87"/>
    </location>
</feature>
<accession>A0A1S7P9J2</accession>
<name>A0A1S7P9J2_AGRTU</name>
<evidence type="ECO:0000256" key="1">
    <source>
        <dbReference type="SAM" id="MobiDB-lite"/>
    </source>
</evidence>
<proteinExistence type="predicted"/>
<evidence type="ECO:0000313" key="2">
    <source>
        <dbReference type="EMBL" id="CUX17941.1"/>
    </source>
</evidence>
<evidence type="ECO:0000313" key="3">
    <source>
        <dbReference type="Proteomes" id="UP000191897"/>
    </source>
</evidence>
<dbReference type="AlphaFoldDB" id="A0A1S7P9J2"/>
<dbReference type="Proteomes" id="UP000191897">
    <property type="component" value="Unassembled WGS sequence"/>
</dbReference>
<protein>
    <submittedName>
        <fullName evidence="2">Uncharacterized protein</fullName>
    </submittedName>
</protein>
<sequence length="87" mass="9606">MKEATMFKAELTIEDVLNDPLIRQVMHADGVSSPQLQCLLRDAREKYLTAGQQDGPRPASTGASLVSIERTPWCPPRRSAASQQNII</sequence>
<reference evidence="2 3" key="1">
    <citation type="submission" date="2016-01" db="EMBL/GenBank/DDBJ databases">
        <authorList>
            <person name="Oliw E.H."/>
        </authorList>
    </citation>
    <scope>NUCLEOTIDE SEQUENCE [LARGE SCALE GENOMIC DNA]</scope>
    <source>
        <strain evidence="2 3">Kerr 14</strain>
    </source>
</reference>
<dbReference type="EMBL" id="FBWC01000008">
    <property type="protein sequence ID" value="CUX17941.1"/>
    <property type="molecule type" value="Genomic_DNA"/>
</dbReference>
<organism evidence="2 3">
    <name type="scientific">Agrobacterium tumefaciens str. Kerr 14</name>
    <dbReference type="NCBI Taxonomy" id="1183424"/>
    <lineage>
        <taxon>Bacteria</taxon>
        <taxon>Pseudomonadati</taxon>
        <taxon>Pseudomonadota</taxon>
        <taxon>Alphaproteobacteria</taxon>
        <taxon>Hyphomicrobiales</taxon>
        <taxon>Rhizobiaceae</taxon>
        <taxon>Rhizobium/Agrobacterium group</taxon>
        <taxon>Agrobacterium</taxon>
        <taxon>Agrobacterium tumefaciens complex</taxon>
    </lineage>
</organism>
<gene>
    <name evidence="2" type="ORF">AGR4C_Cc160236</name>
</gene>